<protein>
    <submittedName>
        <fullName evidence="2">Uncharacterized protein</fullName>
    </submittedName>
</protein>
<feature type="transmembrane region" description="Helical" evidence="1">
    <location>
        <begin position="15"/>
        <end position="34"/>
    </location>
</feature>
<proteinExistence type="predicted"/>
<dbReference type="AlphaFoldDB" id="A0A6L8MF71"/>
<dbReference type="EMBL" id="WWCP01000004">
    <property type="protein sequence ID" value="MYM81550.1"/>
    <property type="molecule type" value="Genomic_DNA"/>
</dbReference>
<feature type="transmembrane region" description="Helical" evidence="1">
    <location>
        <begin position="41"/>
        <end position="60"/>
    </location>
</feature>
<organism evidence="2 4">
    <name type="scientific">Duganella lactea</name>
    <dbReference type="NCBI Taxonomy" id="2692173"/>
    <lineage>
        <taxon>Bacteria</taxon>
        <taxon>Pseudomonadati</taxon>
        <taxon>Pseudomonadota</taxon>
        <taxon>Betaproteobacteria</taxon>
        <taxon>Burkholderiales</taxon>
        <taxon>Oxalobacteraceae</taxon>
        <taxon>Telluria group</taxon>
        <taxon>Duganella</taxon>
    </lineage>
</organism>
<evidence type="ECO:0000313" key="2">
    <source>
        <dbReference type="EMBL" id="MYM81550.1"/>
    </source>
</evidence>
<evidence type="ECO:0000313" key="3">
    <source>
        <dbReference type="EMBL" id="MYM85422.1"/>
    </source>
</evidence>
<keyword evidence="1" id="KW-0812">Transmembrane</keyword>
<reference evidence="2 4" key="1">
    <citation type="submission" date="2019-12" db="EMBL/GenBank/DDBJ databases">
        <title>Novel species isolated from a subtropical stream in China.</title>
        <authorList>
            <person name="Lu H."/>
        </authorList>
    </citation>
    <scope>NUCLEOTIDE SEQUENCE [LARGE SCALE GENOMIC DNA]</scope>
    <source>
        <strain evidence="2 4">FT50W</strain>
    </source>
</reference>
<name>A0A6L8MF71_9BURK</name>
<gene>
    <name evidence="2" type="ORF">GTP44_06220</name>
    <name evidence="3" type="ORF">GTP44_26245</name>
</gene>
<keyword evidence="1" id="KW-1133">Transmembrane helix</keyword>
<evidence type="ECO:0000256" key="1">
    <source>
        <dbReference type="SAM" id="Phobius"/>
    </source>
</evidence>
<dbReference type="Proteomes" id="UP000474565">
    <property type="component" value="Unassembled WGS sequence"/>
</dbReference>
<evidence type="ECO:0000313" key="4">
    <source>
        <dbReference type="Proteomes" id="UP000474565"/>
    </source>
</evidence>
<accession>A0A6L8MF71</accession>
<feature type="transmembrane region" description="Helical" evidence="1">
    <location>
        <begin position="72"/>
        <end position="91"/>
    </location>
</feature>
<comment type="caution">
    <text evidence="2">The sequence shown here is derived from an EMBL/GenBank/DDBJ whole genome shotgun (WGS) entry which is preliminary data.</text>
</comment>
<sequence>MLGGFLPYRGVPLPLNAFWTSLALFDFVAVFLLWKSRKAGLQLTVAIMFADVIINSYAAYVLKVFQSFAPLQAQSLFLGFVLGAITILWPIKSK</sequence>
<keyword evidence="1" id="KW-0472">Membrane</keyword>
<dbReference type="EMBL" id="WWCP01000067">
    <property type="protein sequence ID" value="MYM85422.1"/>
    <property type="molecule type" value="Genomic_DNA"/>
</dbReference>